<evidence type="ECO:0000256" key="2">
    <source>
        <dbReference type="ARBA" id="ARBA00008441"/>
    </source>
</evidence>
<dbReference type="KEGG" id="caul:KCG34_21305"/>
<keyword evidence="5" id="KW-1133">Transmembrane helix</keyword>
<evidence type="ECO:0000256" key="1">
    <source>
        <dbReference type="ARBA" id="ARBA00004418"/>
    </source>
</evidence>
<proteinExistence type="inferred from homology"/>
<dbReference type="PANTHER" id="PTHR38102:SF1">
    <property type="entry name" value="PERIPLASMIC CHAPERONE SPY"/>
    <property type="match status" value="1"/>
</dbReference>
<gene>
    <name evidence="6" type="ORF">KCG34_21305</name>
</gene>
<evidence type="ECO:0000313" key="7">
    <source>
        <dbReference type="Proteomes" id="UP000676409"/>
    </source>
</evidence>
<dbReference type="PANTHER" id="PTHR38102">
    <property type="entry name" value="PERIPLASMIC CHAPERONE SPY"/>
    <property type="match status" value="1"/>
</dbReference>
<keyword evidence="5" id="KW-0472">Membrane</keyword>
<dbReference type="RefSeq" id="WP_211937611.1">
    <property type="nucleotide sequence ID" value="NZ_CP073078.1"/>
</dbReference>
<keyword evidence="3" id="KW-0732">Signal</keyword>
<evidence type="ECO:0000313" key="6">
    <source>
        <dbReference type="EMBL" id="QUD87559.1"/>
    </source>
</evidence>
<organism evidence="6 7">
    <name type="scientific">Phenylobacterium montanum</name>
    <dbReference type="NCBI Taxonomy" id="2823693"/>
    <lineage>
        <taxon>Bacteria</taxon>
        <taxon>Pseudomonadati</taxon>
        <taxon>Pseudomonadota</taxon>
        <taxon>Alphaproteobacteria</taxon>
        <taxon>Caulobacterales</taxon>
        <taxon>Caulobacteraceae</taxon>
        <taxon>Phenylobacterium</taxon>
    </lineage>
</organism>
<dbReference type="Gene3D" id="1.20.120.1490">
    <property type="match status" value="1"/>
</dbReference>
<dbReference type="InterPro" id="IPR052211">
    <property type="entry name" value="Cpx_auxiliary_protein"/>
</dbReference>
<feature type="transmembrane region" description="Helical" evidence="5">
    <location>
        <begin position="23"/>
        <end position="47"/>
    </location>
</feature>
<keyword evidence="5" id="KW-0812">Transmembrane</keyword>
<accession>A0A975FYJ8</accession>
<keyword evidence="4" id="KW-0574">Periplasm</keyword>
<keyword evidence="7" id="KW-1185">Reference proteome</keyword>
<evidence type="ECO:0000256" key="4">
    <source>
        <dbReference type="ARBA" id="ARBA00022764"/>
    </source>
</evidence>
<reference evidence="6" key="1">
    <citation type="submission" date="2021-04" db="EMBL/GenBank/DDBJ databases">
        <title>The complete genome sequence of Caulobacter sp. S6.</title>
        <authorList>
            <person name="Tang Y."/>
            <person name="Ouyang W."/>
            <person name="Liu Q."/>
            <person name="Huang B."/>
            <person name="Guo Z."/>
            <person name="Lei P."/>
        </authorList>
    </citation>
    <scope>NUCLEOTIDE SEQUENCE</scope>
    <source>
        <strain evidence="6">S6</strain>
    </source>
</reference>
<name>A0A975FYJ8_9CAUL</name>
<dbReference type="CDD" id="cd09916">
    <property type="entry name" value="CpxP_like"/>
    <property type="match status" value="1"/>
</dbReference>
<dbReference type="Pfam" id="PF07813">
    <property type="entry name" value="LTXXQ"/>
    <property type="match status" value="1"/>
</dbReference>
<evidence type="ECO:0000256" key="5">
    <source>
        <dbReference type="SAM" id="Phobius"/>
    </source>
</evidence>
<sequence>MNDTNETTRPAAPNSLGKGLRRLLLGAAFAATFVAGGLVMSGSSAIAMMEMGHGMGGHGGMHQMGKAHIEHMLKEVDATPEQTARIESILHTGFAAMGPVHEKLASTHGDLHRLLTAPTIDRAALEQLRAARVADIDQASKTMVQAMADAAEVLTPDQRAKLATVMAAEHHHHD</sequence>
<protein>
    <submittedName>
        <fullName evidence="6">Spy/CpxP family protein refolding chaperone</fullName>
    </submittedName>
</protein>
<dbReference type="GO" id="GO:0030288">
    <property type="term" value="C:outer membrane-bounded periplasmic space"/>
    <property type="evidence" value="ECO:0007669"/>
    <property type="project" value="TreeGrafter"/>
</dbReference>
<dbReference type="EMBL" id="CP073078">
    <property type="protein sequence ID" value="QUD87559.1"/>
    <property type="molecule type" value="Genomic_DNA"/>
</dbReference>
<dbReference type="InterPro" id="IPR012899">
    <property type="entry name" value="LTXXQ"/>
</dbReference>
<comment type="subcellular location">
    <subcellularLocation>
        <location evidence="1">Periplasm</location>
    </subcellularLocation>
</comment>
<dbReference type="AlphaFoldDB" id="A0A975FYJ8"/>
<dbReference type="Proteomes" id="UP000676409">
    <property type="component" value="Chromosome"/>
</dbReference>
<evidence type="ECO:0000256" key="3">
    <source>
        <dbReference type="ARBA" id="ARBA00022729"/>
    </source>
</evidence>
<comment type="similarity">
    <text evidence="2">Belongs to the CpxP/Spy family.</text>
</comment>
<dbReference type="GO" id="GO:0051082">
    <property type="term" value="F:unfolded protein binding"/>
    <property type="evidence" value="ECO:0007669"/>
    <property type="project" value="TreeGrafter"/>
</dbReference>